<feature type="transmembrane region" description="Helical" evidence="1">
    <location>
        <begin position="7"/>
        <end position="26"/>
    </location>
</feature>
<name>A0A0F9NLN2_9ZZZZ</name>
<accession>A0A0F9NLN2</accession>
<reference evidence="2" key="1">
    <citation type="journal article" date="2015" name="Nature">
        <title>Complex archaea that bridge the gap between prokaryotes and eukaryotes.</title>
        <authorList>
            <person name="Spang A."/>
            <person name="Saw J.H."/>
            <person name="Jorgensen S.L."/>
            <person name="Zaremba-Niedzwiedzka K."/>
            <person name="Martijn J."/>
            <person name="Lind A.E."/>
            <person name="van Eijk R."/>
            <person name="Schleper C."/>
            <person name="Guy L."/>
            <person name="Ettema T.J."/>
        </authorList>
    </citation>
    <scope>NUCLEOTIDE SEQUENCE</scope>
</reference>
<comment type="caution">
    <text evidence="2">The sequence shown here is derived from an EMBL/GenBank/DDBJ whole genome shotgun (WGS) entry which is preliminary data.</text>
</comment>
<feature type="transmembrane region" description="Helical" evidence="1">
    <location>
        <begin position="38"/>
        <end position="57"/>
    </location>
</feature>
<evidence type="ECO:0008006" key="3">
    <source>
        <dbReference type="Google" id="ProtNLM"/>
    </source>
</evidence>
<keyword evidence="1" id="KW-0812">Transmembrane</keyword>
<evidence type="ECO:0000256" key="1">
    <source>
        <dbReference type="SAM" id="Phobius"/>
    </source>
</evidence>
<dbReference type="EMBL" id="LAZR01003243">
    <property type="protein sequence ID" value="KKN20420.1"/>
    <property type="molecule type" value="Genomic_DNA"/>
</dbReference>
<proteinExistence type="predicted"/>
<keyword evidence="1" id="KW-0472">Membrane</keyword>
<evidence type="ECO:0000313" key="2">
    <source>
        <dbReference type="EMBL" id="KKN20420.1"/>
    </source>
</evidence>
<organism evidence="2">
    <name type="scientific">marine sediment metagenome</name>
    <dbReference type="NCBI Taxonomy" id="412755"/>
    <lineage>
        <taxon>unclassified sequences</taxon>
        <taxon>metagenomes</taxon>
        <taxon>ecological metagenomes</taxon>
    </lineage>
</organism>
<protein>
    <recommendedName>
        <fullName evidence="3">Zinc-ribbon domain-containing protein</fullName>
    </recommendedName>
</protein>
<keyword evidence="1" id="KW-1133">Transmembrane helix</keyword>
<gene>
    <name evidence="2" type="ORF">LCGC14_0935770</name>
</gene>
<sequence length="111" mass="12390">MAHARWVDIIGIIIALAVAGGVYGLFLLNGQQTLGTTFAMIILVGFFIFYCCLSGVIKSMIQGRSFKKYTSTNPQVQEGISFDEFKYCIRCNSEMKKEVKICTKCGQPFQL</sequence>
<dbReference type="AlphaFoldDB" id="A0A0F9NLN2"/>